<reference evidence="1 2" key="1">
    <citation type="submission" date="2020-08" db="EMBL/GenBank/DDBJ databases">
        <title>Genomic Encyclopedia of Type Strains, Phase IV (KMG-IV): sequencing the most valuable type-strain genomes for metagenomic binning, comparative biology and taxonomic classification.</title>
        <authorList>
            <person name="Goeker M."/>
        </authorList>
    </citation>
    <scope>NUCLEOTIDE SEQUENCE [LARGE SCALE GENOMIC DNA]</scope>
    <source>
        <strain evidence="1 2">DSM 26723</strain>
    </source>
</reference>
<dbReference type="EMBL" id="JACHHZ010000006">
    <property type="protein sequence ID" value="MBB6095639.1"/>
    <property type="molecule type" value="Genomic_DNA"/>
</dbReference>
<dbReference type="Proteomes" id="UP000588068">
    <property type="component" value="Unassembled WGS sequence"/>
</dbReference>
<evidence type="ECO:0008006" key="3">
    <source>
        <dbReference type="Google" id="ProtNLM"/>
    </source>
</evidence>
<dbReference type="AlphaFoldDB" id="A0A841HTL5"/>
<accession>A0A841HTL5</accession>
<organism evidence="1 2">
    <name type="scientific">Povalibacter uvarum</name>
    <dbReference type="NCBI Taxonomy" id="732238"/>
    <lineage>
        <taxon>Bacteria</taxon>
        <taxon>Pseudomonadati</taxon>
        <taxon>Pseudomonadota</taxon>
        <taxon>Gammaproteobacteria</taxon>
        <taxon>Steroidobacterales</taxon>
        <taxon>Steroidobacteraceae</taxon>
        <taxon>Povalibacter</taxon>
    </lineage>
</organism>
<keyword evidence="2" id="KW-1185">Reference proteome</keyword>
<evidence type="ECO:0000313" key="2">
    <source>
        <dbReference type="Proteomes" id="UP000588068"/>
    </source>
</evidence>
<name>A0A841HTL5_9GAMM</name>
<evidence type="ECO:0000313" key="1">
    <source>
        <dbReference type="EMBL" id="MBB6095639.1"/>
    </source>
</evidence>
<gene>
    <name evidence="1" type="ORF">HNQ60_004530</name>
</gene>
<comment type="caution">
    <text evidence="1">The sequence shown here is derived from an EMBL/GenBank/DDBJ whole genome shotgun (WGS) entry which is preliminary data.</text>
</comment>
<sequence>MQVSTMERTARLAVLVDAVNARASSIKELLAEVARYGTATVLIVYREYLS</sequence>
<protein>
    <recommendedName>
        <fullName evidence="3">NYN domain-containing protein</fullName>
    </recommendedName>
</protein>
<proteinExistence type="predicted"/>